<dbReference type="Proteomes" id="UP000443153">
    <property type="component" value="Unassembled WGS sequence"/>
</dbReference>
<keyword evidence="3" id="KW-1185">Reference proteome</keyword>
<keyword evidence="1" id="KW-0732">Signal</keyword>
<dbReference type="EMBL" id="WKJH01000005">
    <property type="protein sequence ID" value="MRX64160.1"/>
    <property type="molecule type" value="Genomic_DNA"/>
</dbReference>
<proteinExistence type="predicted"/>
<name>A0A6I2MNS2_9FLAO</name>
<dbReference type="AlphaFoldDB" id="A0A6I2MNS2"/>
<evidence type="ECO:0000256" key="1">
    <source>
        <dbReference type="SAM" id="SignalP"/>
    </source>
</evidence>
<dbReference type="OrthoDB" id="1495718at2"/>
<gene>
    <name evidence="2" type="ORF">GJ691_08255</name>
</gene>
<protein>
    <submittedName>
        <fullName evidence="2">DUF3078 domain-containing protein</fullName>
    </submittedName>
</protein>
<reference evidence="2 3" key="1">
    <citation type="submission" date="2019-11" db="EMBL/GenBank/DDBJ databases">
        <title>Maribacter lutea sp. nov., a marine bacterium isolated from intertidal sand.</title>
        <authorList>
            <person name="Liu A."/>
        </authorList>
    </citation>
    <scope>NUCLEOTIDE SEQUENCE [LARGE SCALE GENOMIC DNA]</scope>
    <source>
        <strain evidence="2 3">RZ05</strain>
    </source>
</reference>
<evidence type="ECO:0000313" key="2">
    <source>
        <dbReference type="EMBL" id="MRX64160.1"/>
    </source>
</evidence>
<dbReference type="InterPro" id="IPR021428">
    <property type="entry name" value="DUF3078"/>
</dbReference>
<feature type="chain" id="PRO_5026073843" evidence="1">
    <location>
        <begin position="22"/>
        <end position="366"/>
    </location>
</feature>
<evidence type="ECO:0000313" key="3">
    <source>
        <dbReference type="Proteomes" id="UP000443153"/>
    </source>
</evidence>
<comment type="caution">
    <text evidence="2">The sequence shown here is derived from an EMBL/GenBank/DDBJ whole genome shotgun (WGS) entry which is preliminary data.</text>
</comment>
<sequence>MMMRRLVSVFVLLTCFNSVFSQDSIPPTNPIDSTKIDTVVIRRTLVQIKNVPRSVNLTNPVISFKKTKALKNKPRRFRVPSFWTKMNRLGINFSEVAFVNWNAGGQNAVSGLGNLRFERNYKFRYIQWDNYLELRYGLNAQEERKLRKTDDALKIGSTFGYRRDTITNWYYSVKATFNTQFSNGYKYPNRDNPISRFMSPGYFFLGAGTSYITENQKFNLYISPLTQKATFVLDQELANNGAFGVEKAVLDDDGNVITPGENSFIELGFLITNKWDTNIAKNVSLKHDLSLYSDYLNSFGNIDVDWELNLNLKVNKSIITNIGTHLIYDDDILFDRLVDADGAETYAGRPKIQFKQSLGVGITYEF</sequence>
<accession>A0A6I2MNS2</accession>
<dbReference type="Pfam" id="PF11276">
    <property type="entry name" value="DUF3078"/>
    <property type="match status" value="1"/>
</dbReference>
<feature type="signal peptide" evidence="1">
    <location>
        <begin position="1"/>
        <end position="21"/>
    </location>
</feature>
<organism evidence="2 3">
    <name type="scientific">Maribacter luteus</name>
    <dbReference type="NCBI Taxonomy" id="2594478"/>
    <lineage>
        <taxon>Bacteria</taxon>
        <taxon>Pseudomonadati</taxon>
        <taxon>Bacteroidota</taxon>
        <taxon>Flavobacteriia</taxon>
        <taxon>Flavobacteriales</taxon>
        <taxon>Flavobacteriaceae</taxon>
        <taxon>Maribacter</taxon>
    </lineage>
</organism>